<evidence type="ECO:0000313" key="4">
    <source>
        <dbReference type="Proteomes" id="UP000093352"/>
    </source>
</evidence>
<feature type="domain" description="Exonuclease" evidence="2">
    <location>
        <begin position="132"/>
        <end position="301"/>
    </location>
</feature>
<organism evidence="3 4">
    <name type="scientific">Criibacterium bergeronii</name>
    <dbReference type="NCBI Taxonomy" id="1871336"/>
    <lineage>
        <taxon>Bacteria</taxon>
        <taxon>Bacillati</taxon>
        <taxon>Bacillota</taxon>
        <taxon>Clostridia</taxon>
        <taxon>Peptostreptococcales</taxon>
        <taxon>Filifactoraceae</taxon>
        <taxon>Criibacterium</taxon>
    </lineage>
</organism>
<dbReference type="PANTHER" id="PTHR30231:SF41">
    <property type="entry name" value="DNA POLYMERASE III SUBUNIT EPSILON"/>
    <property type="match status" value="1"/>
</dbReference>
<dbReference type="PANTHER" id="PTHR30231">
    <property type="entry name" value="DNA POLYMERASE III SUBUNIT EPSILON"/>
    <property type="match status" value="1"/>
</dbReference>
<keyword evidence="1" id="KW-0269">Exonuclease</keyword>
<dbReference type="STRING" id="1871336.BBG48_10685"/>
<evidence type="ECO:0000259" key="2">
    <source>
        <dbReference type="SMART" id="SM00479"/>
    </source>
</evidence>
<dbReference type="NCBIfam" id="TIGR00573">
    <property type="entry name" value="dnaq"/>
    <property type="match status" value="1"/>
</dbReference>
<proteinExistence type="predicted"/>
<protein>
    <submittedName>
        <fullName evidence="3">Type I-E CRISPR-associated endoribonuclease Cas2</fullName>
    </submittedName>
</protein>
<dbReference type="CDD" id="cd09755">
    <property type="entry name" value="Cas2_I-E"/>
    <property type="match status" value="1"/>
</dbReference>
<dbReference type="Pfam" id="PF09707">
    <property type="entry name" value="Cas_Cas2CT1978"/>
    <property type="match status" value="1"/>
</dbReference>
<evidence type="ECO:0000313" key="3">
    <source>
        <dbReference type="EMBL" id="RDY21307.1"/>
    </source>
</evidence>
<name>A0A371ILE0_9FIRM</name>
<dbReference type="Gene3D" id="3.30.70.240">
    <property type="match status" value="1"/>
</dbReference>
<dbReference type="AlphaFoldDB" id="A0A371ILE0"/>
<dbReference type="NCBIfam" id="TIGR01873">
    <property type="entry name" value="cas_CT1978"/>
    <property type="match status" value="1"/>
</dbReference>
<dbReference type="SMART" id="SM00479">
    <property type="entry name" value="EXOIII"/>
    <property type="match status" value="1"/>
</dbReference>
<comment type="caution">
    <text evidence="3">The sequence shown here is derived from an EMBL/GenBank/DDBJ whole genome shotgun (WGS) entry which is preliminary data.</text>
</comment>
<dbReference type="Pfam" id="PF00929">
    <property type="entry name" value="RNase_T"/>
    <property type="match status" value="1"/>
</dbReference>
<dbReference type="InterPro" id="IPR013520">
    <property type="entry name" value="Ribonucl_H"/>
</dbReference>
<accession>A0A371ILE0</accession>
<keyword evidence="4" id="KW-1185">Reference proteome</keyword>
<dbReference type="SUPFAM" id="SSF53098">
    <property type="entry name" value="Ribonuclease H-like"/>
    <property type="match status" value="1"/>
</dbReference>
<dbReference type="GO" id="GO:0003677">
    <property type="term" value="F:DNA binding"/>
    <property type="evidence" value="ECO:0007669"/>
    <property type="project" value="InterPro"/>
</dbReference>
<dbReference type="EMBL" id="MBEW02000008">
    <property type="protein sequence ID" value="RDY21307.1"/>
    <property type="molecule type" value="Genomic_DNA"/>
</dbReference>
<reference evidence="3 4" key="1">
    <citation type="journal article" date="2016" name="Genome Announc.">
        <title>Draft Genome Sequence of Criibacterium bergeronii gen. nov., sp. nov., Strain CCRI-22567T, Isolated from a Vaginal Sample from a Woman with Bacterial Vaginosis.</title>
        <authorList>
            <person name="Maheux A.F."/>
            <person name="Berube E."/>
            <person name="Boudreau D.K."/>
            <person name="Raymond F."/>
            <person name="Corbeil J."/>
            <person name="Roy P.H."/>
            <person name="Boissinot M."/>
            <person name="Omar R.F."/>
        </authorList>
    </citation>
    <scope>NUCLEOTIDE SEQUENCE [LARGE SCALE GENOMIC DNA]</scope>
    <source>
        <strain evidence="3 4">CCRI-22567</strain>
    </source>
</reference>
<dbReference type="RefSeq" id="WP_068913495.1">
    <property type="nucleotide sequence ID" value="NZ_MBEW02000008.1"/>
</dbReference>
<dbReference type="GO" id="GO:0045004">
    <property type="term" value="P:DNA replication proofreading"/>
    <property type="evidence" value="ECO:0007669"/>
    <property type="project" value="TreeGrafter"/>
</dbReference>
<dbReference type="Gene3D" id="3.30.420.10">
    <property type="entry name" value="Ribonuclease H-like superfamily/Ribonuclease H"/>
    <property type="match status" value="1"/>
</dbReference>
<dbReference type="InterPro" id="IPR010152">
    <property type="entry name" value="CRISPR-assoc_prot_Cas2_sub"/>
</dbReference>
<dbReference type="GO" id="GO:0005829">
    <property type="term" value="C:cytosol"/>
    <property type="evidence" value="ECO:0007669"/>
    <property type="project" value="TreeGrafter"/>
</dbReference>
<dbReference type="InterPro" id="IPR012337">
    <property type="entry name" value="RNaseH-like_sf"/>
</dbReference>
<keyword evidence="1" id="KW-0540">Nuclease</keyword>
<gene>
    <name evidence="3" type="primary">cas2e</name>
    <name evidence="3" type="ORF">BBG48_005095</name>
</gene>
<dbReference type="InterPro" id="IPR006054">
    <property type="entry name" value="DnaQ"/>
</dbReference>
<evidence type="ECO:0000256" key="1">
    <source>
        <dbReference type="ARBA" id="ARBA00022839"/>
    </source>
</evidence>
<keyword evidence="1" id="KW-0378">Hydrolase</keyword>
<dbReference type="FunFam" id="3.30.420.10:FF:000045">
    <property type="entry name" value="3'-5' exonuclease DinG"/>
    <property type="match status" value="1"/>
</dbReference>
<dbReference type="GO" id="GO:0008408">
    <property type="term" value="F:3'-5' exonuclease activity"/>
    <property type="evidence" value="ECO:0007669"/>
    <property type="project" value="TreeGrafter"/>
</dbReference>
<dbReference type="InterPro" id="IPR036397">
    <property type="entry name" value="RNaseH_sf"/>
</dbReference>
<dbReference type="GO" id="GO:0003887">
    <property type="term" value="F:DNA-directed DNA polymerase activity"/>
    <property type="evidence" value="ECO:0007669"/>
    <property type="project" value="InterPro"/>
</dbReference>
<dbReference type="CDD" id="cd06127">
    <property type="entry name" value="DEDDh"/>
    <property type="match status" value="1"/>
</dbReference>
<dbReference type="Proteomes" id="UP000093352">
    <property type="component" value="Unassembled WGS sequence"/>
</dbReference>
<sequence length="303" mass="34928">MPFTVITLKSVPISLRGDLSKWMQELSTGVYVGNFNSKVREQIWKRVIDSVKTGEAIMCYSCNNEIGYNFDTINTDRKVVDYDGIPLILISKTQENNETIGQISHGFSKAAKFRKAIKYKNKSVAKKEQRKTYVVIDIETDGLDYTKNSIIEIGAVKVDYTDGTIISEFQKLIAYNKAIPEEIKKLTGIDDNLLCEYGENINSVLTEFLEYLGQDDLVGYNIDFDLKFLNHLLKLNGIEEIKNNRHDIIKYIKKDKMFLENYKLQTVMQSYGINKKQKHRAIDDAKITFEISKKLNKFLEKVK</sequence>